<name>A0A1U7LQU0_NEOID</name>
<reference evidence="2 3" key="1">
    <citation type="submission" date="2016-04" db="EMBL/GenBank/DDBJ databases">
        <title>Evolutionary innovation and constraint leading to complex multicellularity in the Ascomycota.</title>
        <authorList>
            <person name="Cisse O."/>
            <person name="Nguyen A."/>
            <person name="Hewitt D.A."/>
            <person name="Jedd G."/>
            <person name="Stajich J.E."/>
        </authorList>
    </citation>
    <scope>NUCLEOTIDE SEQUENCE [LARGE SCALE GENOMIC DNA]</scope>
    <source>
        <strain evidence="2 3">DAH-3</strain>
    </source>
</reference>
<feature type="compositionally biased region" description="Polar residues" evidence="1">
    <location>
        <begin position="169"/>
        <end position="178"/>
    </location>
</feature>
<dbReference type="STRING" id="1198029.A0A1U7LQU0"/>
<protein>
    <submittedName>
        <fullName evidence="2">Uncharacterized protein</fullName>
    </submittedName>
</protein>
<feature type="compositionally biased region" description="Polar residues" evidence="1">
    <location>
        <begin position="89"/>
        <end position="105"/>
    </location>
</feature>
<gene>
    <name evidence="2" type="ORF">NEOLI_000146</name>
</gene>
<accession>A0A1U7LQU0</accession>
<organism evidence="2 3">
    <name type="scientific">Neolecta irregularis (strain DAH-3)</name>
    <dbReference type="NCBI Taxonomy" id="1198029"/>
    <lineage>
        <taxon>Eukaryota</taxon>
        <taxon>Fungi</taxon>
        <taxon>Dikarya</taxon>
        <taxon>Ascomycota</taxon>
        <taxon>Taphrinomycotina</taxon>
        <taxon>Neolectales</taxon>
        <taxon>Neolectaceae</taxon>
        <taxon>Neolecta</taxon>
    </lineage>
</organism>
<evidence type="ECO:0000256" key="1">
    <source>
        <dbReference type="SAM" id="MobiDB-lite"/>
    </source>
</evidence>
<proteinExistence type="predicted"/>
<sequence>MSSGSSSRRIQPARVKSTIVSSQALYTRPHRQPVSQAASPPRTPENRILANLPSTVTVRRSAEKKRAANTDPFDAVKLQAAARPEPPKSTLSRTFTVNSRSSNPPASVGGGNFFYANELKSMPPVSPTKSTVSFTETRFSQSPDDVRPETSMTTGSQSDIGRRSRKHSISSSLVSNGKPSVEFSPSGESILSAIPFPSSPDDGFIKVTSSPFISDVDSIVSYVNRNKVRSNSDLLPTASPTFSESIPQDALHGIQSESTSTQILLTPGTLEGNVARTNQISNTSLLAINRQLEKRSQKQAAEIRLLREKLTQPSGDVLDLELPDLKLSTSDENTEEEPETPCLEKGDVAKPRIILQRSKSHHEALLDAAASIDLILNRSINLSEHLLREARKAVERVSRISDVHLGGRVLGDIEWEDSEENTIDFYDQEEHDARLTELINDLQIGDGQAGHLDNLVRDLSLAERGILS</sequence>
<dbReference type="PANTHER" id="PTHR38701">
    <property type="entry name" value="CHROMOSOME 8, WHOLE GENOME SHOTGUN SEQUENCE"/>
    <property type="match status" value="1"/>
</dbReference>
<dbReference type="AlphaFoldDB" id="A0A1U7LQU0"/>
<comment type="caution">
    <text evidence="2">The sequence shown here is derived from an EMBL/GenBank/DDBJ whole genome shotgun (WGS) entry which is preliminary data.</text>
</comment>
<keyword evidence="3" id="KW-1185">Reference proteome</keyword>
<feature type="region of interest" description="Disordered" evidence="1">
    <location>
        <begin position="1"/>
        <end position="52"/>
    </location>
</feature>
<evidence type="ECO:0000313" key="2">
    <source>
        <dbReference type="EMBL" id="OLL25040.1"/>
    </source>
</evidence>
<dbReference type="Proteomes" id="UP000186594">
    <property type="component" value="Unassembled WGS sequence"/>
</dbReference>
<feature type="region of interest" description="Disordered" evidence="1">
    <location>
        <begin position="125"/>
        <end position="180"/>
    </location>
</feature>
<feature type="compositionally biased region" description="Polar residues" evidence="1">
    <location>
        <begin position="150"/>
        <end position="159"/>
    </location>
</feature>
<feature type="compositionally biased region" description="Polar residues" evidence="1">
    <location>
        <begin position="127"/>
        <end position="143"/>
    </location>
</feature>
<dbReference type="OrthoDB" id="2555519at2759"/>
<evidence type="ECO:0000313" key="3">
    <source>
        <dbReference type="Proteomes" id="UP000186594"/>
    </source>
</evidence>
<dbReference type="PANTHER" id="PTHR38701:SF1">
    <property type="entry name" value="UP-REGULATED DURING SEPTATION PROTEIN 1 DOMAIN-CONTAINING PROTEIN"/>
    <property type="match status" value="1"/>
</dbReference>
<dbReference type="EMBL" id="LXFE01000515">
    <property type="protein sequence ID" value="OLL25040.1"/>
    <property type="molecule type" value="Genomic_DNA"/>
</dbReference>
<feature type="region of interest" description="Disordered" evidence="1">
    <location>
        <begin position="81"/>
        <end position="106"/>
    </location>
</feature>